<dbReference type="Pfam" id="PF02875">
    <property type="entry name" value="Mur_ligase_C"/>
    <property type="match status" value="1"/>
</dbReference>
<dbReference type="Pfam" id="PF01225">
    <property type="entry name" value="Mur_ligase"/>
    <property type="match status" value="1"/>
</dbReference>
<dbReference type="Proteomes" id="UP000004088">
    <property type="component" value="Unassembled WGS sequence"/>
</dbReference>
<evidence type="ECO:0000313" key="13">
    <source>
        <dbReference type="Proteomes" id="UP000004088"/>
    </source>
</evidence>
<dbReference type="InterPro" id="IPR000713">
    <property type="entry name" value="Mur_ligase_N"/>
</dbReference>
<dbReference type="Pfam" id="PF08245">
    <property type="entry name" value="Mur_ligase_M"/>
    <property type="match status" value="1"/>
</dbReference>
<dbReference type="PANTHER" id="PTHR23135">
    <property type="entry name" value="MUR LIGASE FAMILY MEMBER"/>
    <property type="match status" value="1"/>
</dbReference>
<feature type="binding site" evidence="7">
    <location>
        <begin position="450"/>
        <end position="453"/>
    </location>
    <ligand>
        <name>meso-2,6-diaminopimelate</name>
        <dbReference type="ChEBI" id="CHEBI:57791"/>
    </ligand>
</feature>
<proteinExistence type="inferred from homology"/>
<keyword evidence="2 7" id="KW-0132">Cell division</keyword>
<sequence>MLFAKQQGSVGVLNVQAACNPKKQPAHRKPKGFPMYSQTAAPKNPQLPELQHLAAADERLCADSRQIRAGDTFVACRGEYADGRDYIQAAVDNGAGFVYWDADGGFEWRPEWDVPNQAIPDLRQMAGILAAEAYGSVSGSLHIIGVTGTNGKTSVTQWLAQAVDILEQKPQSCAIVGTVGNGYWGSLQAATHTTPDPVSLQTLLRRFQQDGAACVAMEVSSHGLDQYRVNGTPFRTAVFTNLTRDHLDYHRSMEEYGAVKARLFHWQGLQNAVINTDDAFGQQLCAELKRSESSLHVYSYGFNEQADIRITRFAANPQGMAIDVATPWGSGTAQIRLLGRFNAQNFAAALGALCAGGYDFQAALNALSHIRPATGRMDCIIGEGKPLVVVDYAHTPDALEKALATLREIKQPAGCLWCVFGCGGDRDRGKRPLMGEVAARLADKVVVTSDNPRTEDPQAIIADILPAVPHPALVEADRKAAIEQAIAQAAPNDIILIAGKGHETYQEIHGVRTHFSDFEVAEQALAEYETVCKPNFEPLKRWQDFPLQLLRLQERGMTIQNPKRALHYLQRIGYYRLSGYFHVFRQWDREKQELSDMFRQDCDFETVLSLYLFDKKLRLLAMDALERIEIAVKVDISHCLGHYHPLAYEKPAFFDGKFVAENHSGSLHQQWLVKHNKLIRQAQRKEFIQHYQQKYGCLPVWVASNIWDFGVMSHLYSGMKQRDKNKIARKYGFANGYIFGQILKSLNEIRNISSHHERLWNTRLNNTSPLPAHDAFWKMLDNTRPFFYFCVMKTMLDVLCPNSQWGERLQELLADFPKNRSKNISLERFGVVGDYTASDLWTNKNHRL</sequence>
<dbReference type="UniPathway" id="UPA00219"/>
<feature type="domain" description="Mur ligase C-terminal" evidence="10">
    <location>
        <begin position="375"/>
        <end position="501"/>
    </location>
</feature>
<accession>F0EVX2</accession>
<evidence type="ECO:0000259" key="11">
    <source>
        <dbReference type="Pfam" id="PF08245"/>
    </source>
</evidence>
<dbReference type="GO" id="GO:0051301">
    <property type="term" value="P:cell division"/>
    <property type="evidence" value="ECO:0007669"/>
    <property type="project" value="UniProtKB-KW"/>
</dbReference>
<dbReference type="InterPro" id="IPR005761">
    <property type="entry name" value="UDP-N-AcMur-Glu-dNH2Pim_ligase"/>
</dbReference>
<dbReference type="InterPro" id="IPR036565">
    <property type="entry name" value="Mur-like_cat_sf"/>
</dbReference>
<protein>
    <recommendedName>
        <fullName evidence="7">UDP-N-acetylmuramoyl-L-alanyl-D-glutamate--2,6-diaminopimelate ligase</fullName>
        <ecNumber evidence="7">6.3.2.13</ecNumber>
    </recommendedName>
    <alternativeName>
        <fullName evidence="7">Meso-A2pm-adding enzyme</fullName>
    </alternativeName>
    <alternativeName>
        <fullName evidence="7">Meso-diaminopimelate-adding enzyme</fullName>
    </alternativeName>
    <alternativeName>
        <fullName evidence="7">UDP-MurNAc-L-Ala-D-Glu:meso-diaminopimelate ligase</fullName>
    </alternativeName>
    <alternativeName>
        <fullName evidence="7">UDP-MurNAc-tripeptide synthetase</fullName>
    </alternativeName>
    <alternativeName>
        <fullName evidence="7">UDP-N-acetylmuramyl-tripeptide synthetase</fullName>
    </alternativeName>
</protein>
<feature type="binding site" evidence="7">
    <location>
        <position position="503"/>
    </location>
    <ligand>
        <name>meso-2,6-diaminopimelate</name>
        <dbReference type="ChEBI" id="CHEBI:57791"/>
    </ligand>
</feature>
<keyword evidence="7" id="KW-0460">Magnesium</keyword>
<dbReference type="SUPFAM" id="SSF63418">
    <property type="entry name" value="MurE/MurF N-terminal domain"/>
    <property type="match status" value="1"/>
</dbReference>
<feature type="domain" description="Mur ligase N-terminal catalytic" evidence="9">
    <location>
        <begin position="61"/>
        <end position="134"/>
    </location>
</feature>
<dbReference type="NCBIfam" id="NF001126">
    <property type="entry name" value="PRK00139.1-4"/>
    <property type="match status" value="1"/>
</dbReference>
<dbReference type="SUPFAM" id="SSF53623">
    <property type="entry name" value="MurD-like peptide ligases, catalytic domain"/>
    <property type="match status" value="1"/>
</dbReference>
<dbReference type="Gene3D" id="3.40.1390.10">
    <property type="entry name" value="MurE/MurF, N-terminal domain"/>
    <property type="match status" value="1"/>
</dbReference>
<keyword evidence="7" id="KW-0547">Nucleotide-binding</keyword>
<evidence type="ECO:0000256" key="1">
    <source>
        <dbReference type="ARBA" id="ARBA00005898"/>
    </source>
</evidence>
<evidence type="ECO:0000259" key="9">
    <source>
        <dbReference type="Pfam" id="PF01225"/>
    </source>
</evidence>
<keyword evidence="7 12" id="KW-0436">Ligase</keyword>
<keyword evidence="5 7" id="KW-0131">Cell cycle</keyword>
<feature type="modified residue" description="N6-carboxylysine" evidence="7">
    <location>
        <position position="260"/>
    </location>
</feature>
<dbReference type="NCBIfam" id="NF001124">
    <property type="entry name" value="PRK00139.1-2"/>
    <property type="match status" value="1"/>
</dbReference>
<keyword evidence="6 7" id="KW-0961">Cell wall biogenesis/degradation</keyword>
<dbReference type="GO" id="GO:0071555">
    <property type="term" value="P:cell wall organization"/>
    <property type="evidence" value="ECO:0007669"/>
    <property type="project" value="UniProtKB-KW"/>
</dbReference>
<feature type="binding site" evidence="7">
    <location>
        <position position="426"/>
    </location>
    <ligand>
        <name>meso-2,6-diaminopimelate</name>
        <dbReference type="ChEBI" id="CHEBI:57791"/>
    </ligand>
</feature>
<feature type="binding site" evidence="7">
    <location>
        <position position="220"/>
    </location>
    <ligand>
        <name>UDP-N-acetyl-alpha-D-muramoyl-L-alanyl-D-glutamate</name>
        <dbReference type="ChEBI" id="CHEBI:83900"/>
    </ligand>
</feature>
<keyword evidence="7" id="KW-0067">ATP-binding</keyword>
<feature type="binding site" evidence="7">
    <location>
        <position position="64"/>
    </location>
    <ligand>
        <name>UDP-N-acetyl-alpha-D-muramoyl-L-alanyl-D-glutamate</name>
        <dbReference type="ChEBI" id="CHEBI:83900"/>
    </ligand>
</feature>
<keyword evidence="7" id="KW-0963">Cytoplasm</keyword>
<dbReference type="GO" id="GO:0009252">
    <property type="term" value="P:peptidoglycan biosynthetic process"/>
    <property type="evidence" value="ECO:0007669"/>
    <property type="project" value="UniProtKB-UniRule"/>
</dbReference>
<comment type="similarity">
    <text evidence="1 7">Belongs to the MurCDEF family. MurE subfamily.</text>
</comment>
<gene>
    <name evidence="7 12" type="primary">murE</name>
    <name evidence="12" type="ORF">HMPREF9098_0006</name>
</gene>
<comment type="PTM">
    <text evidence="7">Carboxylation is probably crucial for Mg(2+) binding and, consequently, for the gamma-phosphate positioning of ATP.</text>
</comment>
<dbReference type="GO" id="GO:0005737">
    <property type="term" value="C:cytoplasm"/>
    <property type="evidence" value="ECO:0007669"/>
    <property type="project" value="UniProtKB-SubCell"/>
</dbReference>
<dbReference type="InterPro" id="IPR035911">
    <property type="entry name" value="MurE/MurF_N"/>
</dbReference>
<feature type="binding site" evidence="7">
    <location>
        <position position="228"/>
    </location>
    <ligand>
        <name>UDP-N-acetyl-alpha-D-muramoyl-L-alanyl-D-glutamate</name>
        <dbReference type="ChEBI" id="CHEBI:83900"/>
    </ligand>
</feature>
<feature type="binding site" evidence="7">
    <location>
        <position position="499"/>
    </location>
    <ligand>
        <name>meso-2,6-diaminopimelate</name>
        <dbReference type="ChEBI" id="CHEBI:57791"/>
    </ligand>
</feature>
<dbReference type="GO" id="GO:0008765">
    <property type="term" value="F:UDP-N-acetylmuramoylalanyl-D-glutamate-2,6-diaminopimelate ligase activity"/>
    <property type="evidence" value="ECO:0007669"/>
    <property type="project" value="UniProtKB-UniRule"/>
</dbReference>
<dbReference type="EC" id="6.3.2.13" evidence="7"/>
<keyword evidence="4 7" id="KW-0573">Peptidoglycan synthesis</keyword>
<evidence type="ECO:0000259" key="10">
    <source>
        <dbReference type="Pfam" id="PF02875"/>
    </source>
</evidence>
<feature type="binding site" evidence="7">
    <location>
        <begin position="193"/>
        <end position="194"/>
    </location>
    <ligand>
        <name>UDP-N-acetyl-alpha-D-muramoyl-L-alanyl-D-glutamate</name>
        <dbReference type="ChEBI" id="CHEBI:83900"/>
    </ligand>
</feature>
<dbReference type="Gene3D" id="3.90.190.20">
    <property type="entry name" value="Mur ligase, C-terminal domain"/>
    <property type="match status" value="1"/>
</dbReference>
<keyword evidence="3 7" id="KW-0133">Cell shape</keyword>
<dbReference type="GO" id="GO:0005524">
    <property type="term" value="F:ATP binding"/>
    <property type="evidence" value="ECO:0007669"/>
    <property type="project" value="UniProtKB-UniRule"/>
</dbReference>
<dbReference type="HOGENOM" id="CLU_017032_0_0_4"/>
<comment type="pathway">
    <text evidence="7 8">Cell wall biogenesis; peptidoglycan biosynthesis.</text>
</comment>
<evidence type="ECO:0000256" key="3">
    <source>
        <dbReference type="ARBA" id="ARBA00022960"/>
    </source>
</evidence>
<dbReference type="Pfam" id="PF07751">
    <property type="entry name" value="Abi_2"/>
    <property type="match status" value="1"/>
</dbReference>
<dbReference type="InterPro" id="IPR036615">
    <property type="entry name" value="Mur_ligase_C_dom_sf"/>
</dbReference>
<feature type="binding site" evidence="7">
    <location>
        <begin position="148"/>
        <end position="154"/>
    </location>
    <ligand>
        <name>ATP</name>
        <dbReference type="ChEBI" id="CHEBI:30616"/>
    </ligand>
</feature>
<dbReference type="Gene3D" id="3.40.1190.10">
    <property type="entry name" value="Mur-like, catalytic domain"/>
    <property type="match status" value="1"/>
</dbReference>
<comment type="catalytic activity">
    <reaction evidence="7">
        <text>UDP-N-acetyl-alpha-D-muramoyl-L-alanyl-D-glutamate + meso-2,6-diaminopimelate + ATP = UDP-N-acetyl-alpha-D-muramoyl-L-alanyl-gamma-D-glutamyl-meso-2,6-diaminopimelate + ADP + phosphate + H(+)</text>
        <dbReference type="Rhea" id="RHEA:23676"/>
        <dbReference type="ChEBI" id="CHEBI:15378"/>
        <dbReference type="ChEBI" id="CHEBI:30616"/>
        <dbReference type="ChEBI" id="CHEBI:43474"/>
        <dbReference type="ChEBI" id="CHEBI:57791"/>
        <dbReference type="ChEBI" id="CHEBI:83900"/>
        <dbReference type="ChEBI" id="CHEBI:83905"/>
        <dbReference type="ChEBI" id="CHEBI:456216"/>
        <dbReference type="EC" id="6.3.2.13"/>
    </reaction>
</comment>
<evidence type="ECO:0000256" key="6">
    <source>
        <dbReference type="ARBA" id="ARBA00023316"/>
    </source>
</evidence>
<dbReference type="STRING" id="888741.HMPREF9098_0006"/>
<evidence type="ECO:0000256" key="4">
    <source>
        <dbReference type="ARBA" id="ARBA00022984"/>
    </source>
</evidence>
<dbReference type="HAMAP" id="MF_00208">
    <property type="entry name" value="MurE"/>
    <property type="match status" value="1"/>
</dbReference>
<dbReference type="InterPro" id="IPR011664">
    <property type="entry name" value="Abi_system_AbiD/AbiF-like"/>
</dbReference>
<comment type="caution">
    <text evidence="12">The sequence shown here is derived from an EMBL/GenBank/DDBJ whole genome shotgun (WGS) entry which is preliminary data.</text>
</comment>
<evidence type="ECO:0000256" key="2">
    <source>
        <dbReference type="ARBA" id="ARBA00022618"/>
    </source>
</evidence>
<evidence type="ECO:0000313" key="12">
    <source>
        <dbReference type="EMBL" id="EGC18557.1"/>
    </source>
</evidence>
<feature type="domain" description="Mur ligase central" evidence="11">
    <location>
        <begin position="146"/>
        <end position="352"/>
    </location>
</feature>
<feature type="short sequence motif" description="Meso-diaminopimelate recognition motif" evidence="7">
    <location>
        <begin position="450"/>
        <end position="453"/>
    </location>
</feature>
<dbReference type="InterPro" id="IPR013221">
    <property type="entry name" value="Mur_ligase_cen"/>
</dbReference>
<evidence type="ECO:0000256" key="8">
    <source>
        <dbReference type="RuleBase" id="RU004135"/>
    </source>
</evidence>
<comment type="caution">
    <text evidence="7">Lacks conserved residue(s) required for the propagation of feature annotation.</text>
</comment>
<name>F0EVX2_9NEIS</name>
<organism evidence="12 13">
    <name type="scientific">Kingella denitrificans ATCC 33394</name>
    <dbReference type="NCBI Taxonomy" id="888741"/>
    <lineage>
        <taxon>Bacteria</taxon>
        <taxon>Pseudomonadati</taxon>
        <taxon>Pseudomonadota</taxon>
        <taxon>Betaproteobacteria</taxon>
        <taxon>Neisseriales</taxon>
        <taxon>Neisseriaceae</taxon>
        <taxon>Kingella</taxon>
    </lineage>
</organism>
<comment type="function">
    <text evidence="7">Catalyzes the addition of meso-diaminopimelic acid to the nucleotide precursor UDP-N-acetylmuramoyl-L-alanyl-D-glutamate (UMAG) in the biosynthesis of bacterial cell-wall peptidoglycan.</text>
</comment>
<comment type="cofactor">
    <cofactor evidence="7">
        <name>Mg(2+)</name>
        <dbReference type="ChEBI" id="CHEBI:18420"/>
    </cofactor>
</comment>
<dbReference type="SUPFAM" id="SSF53244">
    <property type="entry name" value="MurD-like peptide ligases, peptide-binding domain"/>
    <property type="match status" value="1"/>
</dbReference>
<keyword evidence="13" id="KW-1185">Reference proteome</keyword>
<evidence type="ECO:0000256" key="7">
    <source>
        <dbReference type="HAMAP-Rule" id="MF_00208"/>
    </source>
</evidence>
<reference evidence="12 13" key="1">
    <citation type="submission" date="2011-01" db="EMBL/GenBank/DDBJ databases">
        <authorList>
            <person name="Muzny D."/>
            <person name="Qin X."/>
            <person name="Deng J."/>
            <person name="Jiang H."/>
            <person name="Liu Y."/>
            <person name="Qu J."/>
            <person name="Song X.-Z."/>
            <person name="Zhang L."/>
            <person name="Thornton R."/>
            <person name="Coyle M."/>
            <person name="Francisco L."/>
            <person name="Jackson L."/>
            <person name="Javaid M."/>
            <person name="Korchina V."/>
            <person name="Kovar C."/>
            <person name="Mata R."/>
            <person name="Mathew T."/>
            <person name="Ngo R."/>
            <person name="Nguyen L."/>
            <person name="Nguyen N."/>
            <person name="Okwuonu G."/>
            <person name="Ongeri F."/>
            <person name="Pham C."/>
            <person name="Simmons D."/>
            <person name="Wilczek-Boney K."/>
            <person name="Hale W."/>
            <person name="Jakkamsetti A."/>
            <person name="Pham P."/>
            <person name="Ruth R."/>
            <person name="San Lucas F."/>
            <person name="Warren J."/>
            <person name="Zhang J."/>
            <person name="Zhao Z."/>
            <person name="Zhou C."/>
            <person name="Zhu D."/>
            <person name="Lee S."/>
            <person name="Bess C."/>
            <person name="Blankenburg K."/>
            <person name="Forbes L."/>
            <person name="Fu Q."/>
            <person name="Gubbala S."/>
            <person name="Hirani K."/>
            <person name="Jayaseelan J.C."/>
            <person name="Lara F."/>
            <person name="Munidasa M."/>
            <person name="Palculict T."/>
            <person name="Patil S."/>
            <person name="Pu L.-L."/>
            <person name="Saada N."/>
            <person name="Tang L."/>
            <person name="Weissenberger G."/>
            <person name="Zhu Y."/>
            <person name="Hemphill L."/>
            <person name="Shang Y."/>
            <person name="Youmans B."/>
            <person name="Ayvaz T."/>
            <person name="Ross M."/>
            <person name="Santibanez J."/>
            <person name="Aqrawi P."/>
            <person name="Gross S."/>
            <person name="Joshi V."/>
            <person name="Fowler G."/>
            <person name="Nazareth L."/>
            <person name="Reid J."/>
            <person name="Worley K."/>
            <person name="Petrosino J."/>
            <person name="Highlander S."/>
            <person name="Gibbs R."/>
        </authorList>
    </citation>
    <scope>NUCLEOTIDE SEQUENCE [LARGE SCALE GENOMIC DNA]</scope>
    <source>
        <strain evidence="12 13">ATCC 33394</strain>
    </source>
</reference>
<evidence type="ECO:0000256" key="5">
    <source>
        <dbReference type="ARBA" id="ARBA00023306"/>
    </source>
</evidence>
<dbReference type="EMBL" id="AEWV01000001">
    <property type="protein sequence ID" value="EGC18557.1"/>
    <property type="molecule type" value="Genomic_DNA"/>
</dbReference>
<dbReference type="GO" id="GO:0008360">
    <property type="term" value="P:regulation of cell shape"/>
    <property type="evidence" value="ECO:0007669"/>
    <property type="project" value="UniProtKB-KW"/>
</dbReference>
<dbReference type="NCBIfam" id="TIGR01085">
    <property type="entry name" value="murE"/>
    <property type="match status" value="1"/>
</dbReference>
<feature type="binding site" evidence="7">
    <location>
        <position position="226"/>
    </location>
    <ligand>
        <name>UDP-N-acetyl-alpha-D-muramoyl-L-alanyl-D-glutamate</name>
        <dbReference type="ChEBI" id="CHEBI:83900"/>
    </ligand>
</feature>
<comment type="subcellular location">
    <subcellularLocation>
        <location evidence="7 8">Cytoplasm</location>
    </subcellularLocation>
</comment>
<dbReference type="InterPro" id="IPR004101">
    <property type="entry name" value="Mur_ligase_C"/>
</dbReference>
<dbReference type="PANTHER" id="PTHR23135:SF4">
    <property type="entry name" value="UDP-N-ACETYLMURAMOYL-L-ALANYL-D-GLUTAMATE--2,6-DIAMINOPIMELATE LIGASE MURE HOMOLOG, CHLOROPLASTIC"/>
    <property type="match status" value="1"/>
</dbReference>
<dbReference type="AlphaFoldDB" id="F0EVX2"/>
<dbReference type="GO" id="GO:0000287">
    <property type="term" value="F:magnesium ion binding"/>
    <property type="evidence" value="ECO:0007669"/>
    <property type="project" value="UniProtKB-UniRule"/>
</dbReference>